<dbReference type="Gene3D" id="3.40.50.720">
    <property type="entry name" value="NAD(P)-binding Rossmann-like Domain"/>
    <property type="match status" value="1"/>
</dbReference>
<dbReference type="PANTHER" id="PTHR42760:SF37">
    <property type="entry name" value="CLAVALDEHYDE DEHYDROGENASE"/>
    <property type="match status" value="1"/>
</dbReference>
<evidence type="ECO:0000313" key="3">
    <source>
        <dbReference type="EMBL" id="KAK5992970.1"/>
    </source>
</evidence>
<dbReference type="InterPro" id="IPR002347">
    <property type="entry name" value="SDR_fam"/>
</dbReference>
<dbReference type="PANTHER" id="PTHR42760">
    <property type="entry name" value="SHORT-CHAIN DEHYDROGENASES/REDUCTASES FAMILY MEMBER"/>
    <property type="match status" value="1"/>
</dbReference>
<dbReference type="EMBL" id="JAVFKD010000012">
    <property type="protein sequence ID" value="KAK5992970.1"/>
    <property type="molecule type" value="Genomic_DNA"/>
</dbReference>
<dbReference type="InterPro" id="IPR036291">
    <property type="entry name" value="NAD(P)-bd_dom_sf"/>
</dbReference>
<dbReference type="Pfam" id="PF13561">
    <property type="entry name" value="adh_short_C2"/>
    <property type="match status" value="1"/>
</dbReference>
<dbReference type="PRINTS" id="PR00080">
    <property type="entry name" value="SDRFAMILY"/>
</dbReference>
<organism evidence="3 4">
    <name type="scientific">Cladobotryum mycophilum</name>
    <dbReference type="NCBI Taxonomy" id="491253"/>
    <lineage>
        <taxon>Eukaryota</taxon>
        <taxon>Fungi</taxon>
        <taxon>Dikarya</taxon>
        <taxon>Ascomycota</taxon>
        <taxon>Pezizomycotina</taxon>
        <taxon>Sordariomycetes</taxon>
        <taxon>Hypocreomycetidae</taxon>
        <taxon>Hypocreales</taxon>
        <taxon>Hypocreaceae</taxon>
        <taxon>Cladobotryum</taxon>
    </lineage>
</organism>
<name>A0ABR0SMK3_9HYPO</name>
<dbReference type="SUPFAM" id="SSF51735">
    <property type="entry name" value="NAD(P)-binding Rossmann-fold domains"/>
    <property type="match status" value="1"/>
</dbReference>
<comment type="similarity">
    <text evidence="1">Belongs to the short-chain dehydrogenases/reductases (SDR) family.</text>
</comment>
<dbReference type="PRINTS" id="PR00081">
    <property type="entry name" value="GDHRDH"/>
</dbReference>
<dbReference type="Proteomes" id="UP001338125">
    <property type="component" value="Unassembled WGS sequence"/>
</dbReference>
<evidence type="ECO:0000256" key="2">
    <source>
        <dbReference type="ARBA" id="ARBA00023002"/>
    </source>
</evidence>
<evidence type="ECO:0000313" key="4">
    <source>
        <dbReference type="Proteomes" id="UP001338125"/>
    </source>
</evidence>
<sequence>MALLEGSAFVTGAASGIGEATAFALAEHGITKLAISDVNEAALEKTAAAIREKYPQIEVLSLKVNVASIDEVKAALAEIVAKFGRLDVAINNAGIRGVTSQLHEMSETSWTEVLDINLNGVFRCQKEELSVMVEQEDLGYRRGRGTIINVSSVYGLVGPWSAIHHTHYATAKHAVLGMTKADALSYSGTNIRINAICPGYVETPLIGPSDAFSTPGHPMYDHVLHTPLRRLGKAEEIADSIVFLASPLSSYVNGAALVVDGGFTSG</sequence>
<comment type="caution">
    <text evidence="3">The sequence shown here is derived from an EMBL/GenBank/DDBJ whole genome shotgun (WGS) entry which is preliminary data.</text>
</comment>
<gene>
    <name evidence="3" type="ORF">PT974_06395</name>
</gene>
<reference evidence="3 4" key="1">
    <citation type="submission" date="2024-01" db="EMBL/GenBank/DDBJ databases">
        <title>Complete genome of Cladobotryum mycophilum ATHUM6906.</title>
        <authorList>
            <person name="Christinaki A.C."/>
            <person name="Myridakis A.I."/>
            <person name="Kouvelis V.N."/>
        </authorList>
    </citation>
    <scope>NUCLEOTIDE SEQUENCE [LARGE SCALE GENOMIC DNA]</scope>
    <source>
        <strain evidence="3 4">ATHUM6906</strain>
    </source>
</reference>
<accession>A0ABR0SMK3</accession>
<keyword evidence="4" id="KW-1185">Reference proteome</keyword>
<proteinExistence type="inferred from homology"/>
<evidence type="ECO:0000256" key="1">
    <source>
        <dbReference type="ARBA" id="ARBA00006484"/>
    </source>
</evidence>
<protein>
    <submittedName>
        <fullName evidence="3">3-oxoacyl-[acyl-carrier-protein] reductase FabG</fullName>
    </submittedName>
</protein>
<keyword evidence="2" id="KW-0560">Oxidoreductase</keyword>